<reference evidence="1 2" key="1">
    <citation type="submission" date="2008-11" db="EMBL/GenBank/DDBJ databases">
        <title>Draft genome sequence of Eubacterium biforme (DSM 3989).</title>
        <authorList>
            <person name="Sudarsanam P."/>
            <person name="Ley R."/>
            <person name="Guruge J."/>
            <person name="Turnbaugh P.J."/>
            <person name="Mahowald M."/>
            <person name="Liep D."/>
            <person name="Gordon J."/>
        </authorList>
    </citation>
    <scope>NUCLEOTIDE SEQUENCE [LARGE SCALE GENOMIC DNA]</scope>
    <source>
        <strain evidence="1 2">DSM 3989</strain>
    </source>
</reference>
<evidence type="ECO:0000313" key="1">
    <source>
        <dbReference type="EMBL" id="EEC89681.1"/>
    </source>
</evidence>
<dbReference type="Proteomes" id="UP000004315">
    <property type="component" value="Unassembled WGS sequence"/>
</dbReference>
<sequence length="39" mass="4823">MLITILIINNNLENTNKNDRLNILKQLYIWNYKKINQKY</sequence>
<proteinExistence type="predicted"/>
<dbReference type="EMBL" id="ABYT01000093">
    <property type="protein sequence ID" value="EEC89681.1"/>
    <property type="molecule type" value="Genomic_DNA"/>
</dbReference>
<dbReference type="HOGENOM" id="CLU_3310931_0_0_9"/>
<accession>B7CC29</accession>
<keyword evidence="2" id="KW-1185">Reference proteome</keyword>
<organism evidence="1 2">
    <name type="scientific">Holdemanella biformis DSM 3989</name>
    <dbReference type="NCBI Taxonomy" id="518637"/>
    <lineage>
        <taxon>Bacteria</taxon>
        <taxon>Bacillati</taxon>
        <taxon>Bacillota</taxon>
        <taxon>Erysipelotrichia</taxon>
        <taxon>Erysipelotrichales</taxon>
        <taxon>Erysipelotrichaceae</taxon>
        <taxon>Holdemanella</taxon>
    </lineage>
</organism>
<dbReference type="STRING" id="518637.EUBIFOR_01755"/>
<protein>
    <submittedName>
        <fullName evidence="1">Uncharacterized protein</fullName>
    </submittedName>
</protein>
<comment type="caution">
    <text evidence="1">The sequence shown here is derived from an EMBL/GenBank/DDBJ whole genome shotgun (WGS) entry which is preliminary data.</text>
</comment>
<gene>
    <name evidence="1" type="ORF">EUBIFOR_01755</name>
</gene>
<name>B7CC29_9FIRM</name>
<dbReference type="AlphaFoldDB" id="B7CC29"/>
<evidence type="ECO:0000313" key="2">
    <source>
        <dbReference type="Proteomes" id="UP000004315"/>
    </source>
</evidence>